<name>A0A4R8RBQ0_COLTR</name>
<reference evidence="2 3" key="1">
    <citation type="submission" date="2018-12" db="EMBL/GenBank/DDBJ databases">
        <title>Genome sequence and assembly of Colletotrichum trifolii.</title>
        <authorList>
            <person name="Gan P."/>
            <person name="Shirasu K."/>
        </authorList>
    </citation>
    <scope>NUCLEOTIDE SEQUENCE [LARGE SCALE GENOMIC DNA]</scope>
    <source>
        <strain evidence="2 3">543-2</strain>
    </source>
</reference>
<dbReference type="AlphaFoldDB" id="A0A4R8RBQ0"/>
<feature type="compositionally biased region" description="Polar residues" evidence="1">
    <location>
        <begin position="1"/>
        <end position="16"/>
    </location>
</feature>
<accession>A0A4R8RBQ0</accession>
<feature type="region of interest" description="Disordered" evidence="1">
    <location>
        <begin position="1"/>
        <end position="55"/>
    </location>
</feature>
<gene>
    <name evidence="2" type="ORF">CTRI78_v006755</name>
</gene>
<dbReference type="EMBL" id="RYZW01000066">
    <property type="protein sequence ID" value="TDZ53832.1"/>
    <property type="molecule type" value="Genomic_DNA"/>
</dbReference>
<comment type="caution">
    <text evidence="2">The sequence shown here is derived from an EMBL/GenBank/DDBJ whole genome shotgun (WGS) entry which is preliminary data.</text>
</comment>
<protein>
    <submittedName>
        <fullName evidence="2">Uncharacterized protein</fullName>
    </submittedName>
</protein>
<organism evidence="2 3">
    <name type="scientific">Colletotrichum trifolii</name>
    <dbReference type="NCBI Taxonomy" id="5466"/>
    <lineage>
        <taxon>Eukaryota</taxon>
        <taxon>Fungi</taxon>
        <taxon>Dikarya</taxon>
        <taxon>Ascomycota</taxon>
        <taxon>Pezizomycotina</taxon>
        <taxon>Sordariomycetes</taxon>
        <taxon>Hypocreomycetidae</taxon>
        <taxon>Glomerellales</taxon>
        <taxon>Glomerellaceae</taxon>
        <taxon>Colletotrichum</taxon>
        <taxon>Colletotrichum orbiculare species complex</taxon>
    </lineage>
</organism>
<proteinExistence type="predicted"/>
<evidence type="ECO:0000256" key="1">
    <source>
        <dbReference type="SAM" id="MobiDB-lite"/>
    </source>
</evidence>
<dbReference type="Proteomes" id="UP000295703">
    <property type="component" value="Unassembled WGS sequence"/>
</dbReference>
<evidence type="ECO:0000313" key="2">
    <source>
        <dbReference type="EMBL" id="TDZ53832.1"/>
    </source>
</evidence>
<sequence>MTGSETCAQQRQQHTKFVNYRERRRASPTCRRPAANDDPSSFRCASSPNRAPDVPFRVWLDRNPVRDRQPRQFQG</sequence>
<keyword evidence="3" id="KW-1185">Reference proteome</keyword>
<evidence type="ECO:0000313" key="3">
    <source>
        <dbReference type="Proteomes" id="UP000295703"/>
    </source>
</evidence>